<keyword evidence="1" id="KW-0732">Signal</keyword>
<feature type="chain" id="PRO_5012545645" description="DUF3613 domain-containing protein" evidence="1">
    <location>
        <begin position="21"/>
        <end position="90"/>
    </location>
</feature>
<accession>A0A1M7NVN9</accession>
<dbReference type="EMBL" id="FRDA01000007">
    <property type="protein sequence ID" value="SHN08051.1"/>
    <property type="molecule type" value="Genomic_DNA"/>
</dbReference>
<dbReference type="OrthoDB" id="7068897at2"/>
<reference evidence="2 3" key="1">
    <citation type="submission" date="2016-11" db="EMBL/GenBank/DDBJ databases">
        <authorList>
            <person name="Jaros S."/>
            <person name="Januszkiewicz K."/>
            <person name="Wedrychowicz H."/>
        </authorList>
    </citation>
    <scope>NUCLEOTIDE SEQUENCE [LARGE SCALE GENOMIC DNA]</scope>
    <source>
        <strain evidence="2 3">LMG 26898</strain>
    </source>
</reference>
<sequence length="90" mass="9897">MKRILLCGVVLLACSTDTLASDSSSTTTQTQTQTETWLKLQATGTASSPTPQTSTPAERDLSLQRWLESYKYKIPEFFDQETGGSFASQQ</sequence>
<name>A0A1M7NVN9_9PSED</name>
<dbReference type="RefSeq" id="WP_073167844.1">
    <property type="nucleotide sequence ID" value="NZ_FRDA01000007.1"/>
</dbReference>
<dbReference type="STRING" id="1190415.SAMN05216593_10770"/>
<proteinExistence type="predicted"/>
<gene>
    <name evidence="2" type="ORF">SAMN05216593_10770</name>
</gene>
<evidence type="ECO:0000256" key="1">
    <source>
        <dbReference type="SAM" id="SignalP"/>
    </source>
</evidence>
<evidence type="ECO:0000313" key="3">
    <source>
        <dbReference type="Proteomes" id="UP000183983"/>
    </source>
</evidence>
<evidence type="ECO:0000313" key="2">
    <source>
        <dbReference type="EMBL" id="SHN08051.1"/>
    </source>
</evidence>
<feature type="signal peptide" evidence="1">
    <location>
        <begin position="1"/>
        <end position="20"/>
    </location>
</feature>
<dbReference type="AlphaFoldDB" id="A0A1M7NVN9"/>
<dbReference type="Proteomes" id="UP000183983">
    <property type="component" value="Unassembled WGS sequence"/>
</dbReference>
<dbReference type="Pfam" id="PF12266">
    <property type="entry name" value="DUF3613"/>
    <property type="match status" value="1"/>
</dbReference>
<protein>
    <recommendedName>
        <fullName evidence="4">DUF3613 domain-containing protein</fullName>
    </recommendedName>
</protein>
<organism evidence="2 3">
    <name type="scientific">Pseudomonas asturiensis</name>
    <dbReference type="NCBI Taxonomy" id="1190415"/>
    <lineage>
        <taxon>Bacteria</taxon>
        <taxon>Pseudomonadati</taxon>
        <taxon>Pseudomonadota</taxon>
        <taxon>Gammaproteobacteria</taxon>
        <taxon>Pseudomonadales</taxon>
        <taxon>Pseudomonadaceae</taxon>
        <taxon>Pseudomonas</taxon>
    </lineage>
</organism>
<evidence type="ECO:0008006" key="4">
    <source>
        <dbReference type="Google" id="ProtNLM"/>
    </source>
</evidence>
<dbReference type="InterPro" id="IPR022053">
    <property type="entry name" value="DUF3613"/>
</dbReference>